<dbReference type="Pfam" id="PF10180">
    <property type="entry name" value="WKF"/>
    <property type="match status" value="1"/>
</dbReference>
<reference evidence="4" key="1">
    <citation type="journal article" date="2014" name="Proc. Natl. Acad. Sci. U.S.A.">
        <title>Extensive sampling of basidiomycete genomes demonstrates inadequacy of the white-rot/brown-rot paradigm for wood decay fungi.</title>
        <authorList>
            <person name="Riley R."/>
            <person name="Salamov A.A."/>
            <person name="Brown D.W."/>
            <person name="Nagy L.G."/>
            <person name="Floudas D."/>
            <person name="Held B.W."/>
            <person name="Levasseur A."/>
            <person name="Lombard V."/>
            <person name="Morin E."/>
            <person name="Otillar R."/>
            <person name="Lindquist E.A."/>
            <person name="Sun H."/>
            <person name="LaButti K.M."/>
            <person name="Schmutz J."/>
            <person name="Jabbour D."/>
            <person name="Luo H."/>
            <person name="Baker S.E."/>
            <person name="Pisabarro A.G."/>
            <person name="Walton J.D."/>
            <person name="Blanchette R.A."/>
            <person name="Henrissat B."/>
            <person name="Martin F."/>
            <person name="Cullen D."/>
            <person name="Hibbett D.S."/>
            <person name="Grigoriev I.V."/>
        </authorList>
    </citation>
    <scope>NUCLEOTIDE SEQUENCE [LARGE SCALE GENOMIC DNA]</scope>
    <source>
        <strain evidence="4">CBS 339.88</strain>
    </source>
</reference>
<evidence type="ECO:0000313" key="3">
    <source>
        <dbReference type="EMBL" id="KDR83392.1"/>
    </source>
</evidence>
<keyword evidence="4" id="KW-1185">Reference proteome</keyword>
<evidence type="ECO:0000313" key="4">
    <source>
        <dbReference type="Proteomes" id="UP000027222"/>
    </source>
</evidence>
<accession>A0A067TM27</accession>
<organism evidence="3 4">
    <name type="scientific">Galerina marginata (strain CBS 339.88)</name>
    <dbReference type="NCBI Taxonomy" id="685588"/>
    <lineage>
        <taxon>Eukaryota</taxon>
        <taxon>Fungi</taxon>
        <taxon>Dikarya</taxon>
        <taxon>Basidiomycota</taxon>
        <taxon>Agaricomycotina</taxon>
        <taxon>Agaricomycetes</taxon>
        <taxon>Agaricomycetidae</taxon>
        <taxon>Agaricales</taxon>
        <taxon>Agaricineae</taxon>
        <taxon>Strophariaceae</taxon>
        <taxon>Galerina</taxon>
    </lineage>
</organism>
<dbReference type="STRING" id="685588.A0A067TM27"/>
<proteinExistence type="predicted"/>
<protein>
    <recommendedName>
        <fullName evidence="2">WKF domain-containing protein</fullName>
    </recommendedName>
</protein>
<feature type="region of interest" description="Disordered" evidence="1">
    <location>
        <begin position="186"/>
        <end position="216"/>
    </location>
</feature>
<sequence>MTPETSEQRKARKKALKASRNPQSLECIPTSPAESAKKGKKRKRRAEDVDDNQEAGSTSLQAGTVEGPPKKKHKNRTGFADPREDTNLNNQSRKALEYAFTQMNRPSKWKFNKARQNWLIRNIWAPEALPEVYFPLAVKYLAAVQGGSREKLTQTCQSYINGEENAEKKEEEKAINPLTATVAPRSILKPTPGPLIDPSPSSKPVDAANTDTTDPIPSSISAVTLADVRCTRARVLLDILSQSTGV</sequence>
<dbReference type="InterPro" id="IPR019327">
    <property type="entry name" value="WKF"/>
</dbReference>
<dbReference type="OrthoDB" id="10261563at2759"/>
<dbReference type="EMBL" id="KL142368">
    <property type="protein sequence ID" value="KDR83392.1"/>
    <property type="molecule type" value="Genomic_DNA"/>
</dbReference>
<feature type="region of interest" description="Disordered" evidence="1">
    <location>
        <begin position="1"/>
        <end position="91"/>
    </location>
</feature>
<name>A0A067TM27_GALM3</name>
<dbReference type="PANTHER" id="PTHR22306">
    <property type="entry name" value="CHROMOSOME 7 OPEN READING FRAME 50"/>
    <property type="match status" value="1"/>
</dbReference>
<dbReference type="HOGENOM" id="CLU_070849_0_0_1"/>
<evidence type="ECO:0000256" key="1">
    <source>
        <dbReference type="SAM" id="MobiDB-lite"/>
    </source>
</evidence>
<dbReference type="AlphaFoldDB" id="A0A067TM27"/>
<dbReference type="Proteomes" id="UP000027222">
    <property type="component" value="Unassembled WGS sequence"/>
</dbReference>
<feature type="domain" description="WKF" evidence="2">
    <location>
        <begin position="98"/>
        <end position="158"/>
    </location>
</feature>
<evidence type="ECO:0000259" key="2">
    <source>
        <dbReference type="Pfam" id="PF10180"/>
    </source>
</evidence>
<gene>
    <name evidence="3" type="ORF">GALMADRAFT_235499</name>
</gene>
<dbReference type="PANTHER" id="PTHR22306:SF2">
    <property type="entry name" value="CHROMOSOME 7 OPEN READING FRAME 50"/>
    <property type="match status" value="1"/>
</dbReference>